<dbReference type="Gene3D" id="2.130.10.130">
    <property type="entry name" value="Integrin alpha, N-terminal"/>
    <property type="match status" value="3"/>
</dbReference>
<keyword evidence="1" id="KW-0732">Signal</keyword>
<dbReference type="RefSeq" id="WP_305013648.1">
    <property type="nucleotide sequence ID" value="NZ_JAUQSX010000013.1"/>
</dbReference>
<organism evidence="2 3">
    <name type="scientific">Hymenobacter mellowenesis</name>
    <dbReference type="NCBI Taxonomy" id="3063995"/>
    <lineage>
        <taxon>Bacteria</taxon>
        <taxon>Pseudomonadati</taxon>
        <taxon>Bacteroidota</taxon>
        <taxon>Cytophagia</taxon>
        <taxon>Cytophagales</taxon>
        <taxon>Hymenobacteraceae</taxon>
        <taxon>Hymenobacter</taxon>
    </lineage>
</organism>
<name>A0ABT9AGL9_9BACT</name>
<evidence type="ECO:0000313" key="2">
    <source>
        <dbReference type="EMBL" id="MDO7848986.1"/>
    </source>
</evidence>
<dbReference type="Proteomes" id="UP001167796">
    <property type="component" value="Unassembled WGS sequence"/>
</dbReference>
<dbReference type="SUPFAM" id="SSF69318">
    <property type="entry name" value="Integrin alpha N-terminal domain"/>
    <property type="match status" value="1"/>
</dbReference>
<dbReference type="InterPro" id="IPR026444">
    <property type="entry name" value="Secre_tail"/>
</dbReference>
<dbReference type="EMBL" id="JAUQSX010000013">
    <property type="protein sequence ID" value="MDO7848986.1"/>
    <property type="molecule type" value="Genomic_DNA"/>
</dbReference>
<evidence type="ECO:0000313" key="3">
    <source>
        <dbReference type="Proteomes" id="UP001167796"/>
    </source>
</evidence>
<protein>
    <submittedName>
        <fullName evidence="2">T9SS type A sorting domain-containing protein</fullName>
    </submittedName>
</protein>
<dbReference type="Pfam" id="PF01839">
    <property type="entry name" value="FG-GAP"/>
    <property type="match status" value="1"/>
</dbReference>
<dbReference type="PANTHER" id="PTHR46580">
    <property type="entry name" value="SENSOR KINASE-RELATED"/>
    <property type="match status" value="1"/>
</dbReference>
<keyword evidence="3" id="KW-1185">Reference proteome</keyword>
<dbReference type="NCBIfam" id="TIGR04183">
    <property type="entry name" value="Por_Secre_tail"/>
    <property type="match status" value="1"/>
</dbReference>
<evidence type="ECO:0000256" key="1">
    <source>
        <dbReference type="ARBA" id="ARBA00022729"/>
    </source>
</evidence>
<accession>A0ABT9AGL9</accession>
<gene>
    <name evidence="2" type="ORF">Q5H92_21660</name>
</gene>
<dbReference type="Pfam" id="PF13517">
    <property type="entry name" value="FG-GAP_3"/>
    <property type="match status" value="3"/>
</dbReference>
<proteinExistence type="predicted"/>
<reference evidence="2" key="1">
    <citation type="submission" date="2023-07" db="EMBL/GenBank/DDBJ databases">
        <authorList>
            <person name="Kim M.K."/>
        </authorList>
    </citation>
    <scope>NUCLEOTIDE SEQUENCE</scope>
    <source>
        <strain evidence="2">M29</strain>
    </source>
</reference>
<sequence>MKHFFSFSTGRFSGHARRGALLLALGAVGPAAWGQSFGPMTSYATGPGYSPNGLALGDLNGDGRPDIVTTHYNVNLVGVLLSQTGGGFAPISTYSTGPGSGPSEVALSDVNGDGRLDIVSANGDSNSIGVLLGAAGGSFGAVTLYSTGLIGSRLSGPRGVAVGDVNADGRPDVVATIHGAHVVGVLLGQAGGGLAPASTYASGAPGQYGSPNGLALGDINGDGRLDIAVANNTNVGVLLGQATGGFAPASTYASGMGLVDDVALADVTGDGRVDIVSVMPFANSAGAIGVLAGQASGFAPLVMYPSGGTLPHTVALGDLNGDGRLDMATDNYTTNNIAVLQGQAGGGFVATGSYPTGPNSNPVGVLLHDLNGDGRLDIVALSYSAVGVFLNTGTYLSATRPTAADLSLAPNPAHDAFTVTLPAGAPATHAELLNALGQVVRRPAGSGASFRVETAGLAPGVYTLRLRAGGAALARRVVVE</sequence>
<dbReference type="InterPro" id="IPR013517">
    <property type="entry name" value="FG-GAP"/>
</dbReference>
<comment type="caution">
    <text evidence="2">The sequence shown here is derived from an EMBL/GenBank/DDBJ whole genome shotgun (WGS) entry which is preliminary data.</text>
</comment>
<dbReference type="InterPro" id="IPR028994">
    <property type="entry name" value="Integrin_alpha_N"/>
</dbReference>